<dbReference type="PANTHER" id="PTHR31589">
    <property type="entry name" value="PROTEIN, PUTATIVE (DUF239)-RELATED-RELATED"/>
    <property type="match status" value="1"/>
</dbReference>
<dbReference type="Pfam" id="PF03080">
    <property type="entry name" value="Neprosin"/>
    <property type="match status" value="1"/>
</dbReference>
<dbReference type="InterPro" id="IPR004314">
    <property type="entry name" value="Neprosin"/>
</dbReference>
<reference evidence="3" key="3">
    <citation type="submission" date="2018-08" db="UniProtKB">
        <authorList>
            <consortium name="EnsemblPlants"/>
        </authorList>
    </citation>
    <scope>IDENTIFICATION</scope>
    <source>
        <strain evidence="3">cv. Bd21</strain>
    </source>
</reference>
<name>A0A2K2D1C5_BRADI</name>
<dbReference type="InterPro" id="IPR053168">
    <property type="entry name" value="Glutamic_endopeptidase"/>
</dbReference>
<dbReference type="Gramene" id="PNT68079">
    <property type="protein sequence ID" value="PNT68079"/>
    <property type="gene ID" value="BRADI_3g35625v3"/>
</dbReference>
<dbReference type="Proteomes" id="UP000008810">
    <property type="component" value="Chromosome 3"/>
</dbReference>
<protein>
    <recommendedName>
        <fullName evidence="1">Neprosin PEP catalytic domain-containing protein</fullName>
    </recommendedName>
</protein>
<accession>A0A2K2D1C5</accession>
<organism evidence="2">
    <name type="scientific">Brachypodium distachyon</name>
    <name type="common">Purple false brome</name>
    <name type="synonym">Trachynia distachya</name>
    <dbReference type="NCBI Taxonomy" id="15368"/>
    <lineage>
        <taxon>Eukaryota</taxon>
        <taxon>Viridiplantae</taxon>
        <taxon>Streptophyta</taxon>
        <taxon>Embryophyta</taxon>
        <taxon>Tracheophyta</taxon>
        <taxon>Spermatophyta</taxon>
        <taxon>Magnoliopsida</taxon>
        <taxon>Liliopsida</taxon>
        <taxon>Poales</taxon>
        <taxon>Poaceae</taxon>
        <taxon>BOP clade</taxon>
        <taxon>Pooideae</taxon>
        <taxon>Stipodae</taxon>
        <taxon>Brachypodieae</taxon>
        <taxon>Brachypodium</taxon>
    </lineage>
</organism>
<reference evidence="2" key="2">
    <citation type="submission" date="2017-06" db="EMBL/GenBank/DDBJ databases">
        <title>WGS assembly of Brachypodium distachyon.</title>
        <authorList>
            <consortium name="The International Brachypodium Initiative"/>
            <person name="Lucas S."/>
            <person name="Harmon-Smith M."/>
            <person name="Lail K."/>
            <person name="Tice H."/>
            <person name="Grimwood J."/>
            <person name="Bruce D."/>
            <person name="Barry K."/>
            <person name="Shu S."/>
            <person name="Lindquist E."/>
            <person name="Wang M."/>
            <person name="Pitluck S."/>
            <person name="Vogel J.P."/>
            <person name="Garvin D.F."/>
            <person name="Mockler T.C."/>
            <person name="Schmutz J."/>
            <person name="Rokhsar D."/>
            <person name="Bevan M.W."/>
        </authorList>
    </citation>
    <scope>NUCLEOTIDE SEQUENCE</scope>
    <source>
        <strain evidence="2">Bd21</strain>
    </source>
</reference>
<evidence type="ECO:0000313" key="3">
    <source>
        <dbReference type="EnsemblPlants" id="PNT68079"/>
    </source>
</evidence>
<dbReference type="Gene3D" id="3.90.1320.10">
    <property type="entry name" value="Outer-capsid protein sigma 3, large lobe"/>
    <property type="match status" value="1"/>
</dbReference>
<dbReference type="PANTHER" id="PTHR31589:SF237">
    <property type="entry name" value="OS08G0411100 PROTEIN"/>
    <property type="match status" value="1"/>
</dbReference>
<evidence type="ECO:0000313" key="2">
    <source>
        <dbReference type="EMBL" id="PNT68079.1"/>
    </source>
</evidence>
<dbReference type="EnsemblPlants" id="PNT68079">
    <property type="protein sequence ID" value="PNT68079"/>
    <property type="gene ID" value="BRADI_3g35625v3"/>
</dbReference>
<sequence>MRELFRDFLTNVNYQIPPNSSAGTGLPTTSGESCPYGTVPIRRTLKEDLVRWRASSQFAQVLFDSEKGSLFVDVKADIDVYPLVVPPGQKSTAQILVVDESPSSATVVQAGWHIDSQHEGDNQPRFMVYWTADDYQKTGCLNYECPGFVVTSQATTPGMALPVGKITLKILIDFQIRNWNVYLNGEMVGYFPGAIVNGMDGSTQIQMEGTMYSTPGEGKSSPMGNGILAADTNAAAKFTWVVMRGSRLSTIRWPSTSIQASTMRSSLQLQKTALRDSPSCSVVLEASRSRHNFVKKKKRAM</sequence>
<dbReference type="OrthoDB" id="777472at2759"/>
<dbReference type="PROSITE" id="PS52045">
    <property type="entry name" value="NEPROSIN_PEP_CD"/>
    <property type="match status" value="1"/>
</dbReference>
<dbReference type="FunCoup" id="A0A2K2D1C5">
    <property type="interactions" value="31"/>
</dbReference>
<proteinExistence type="predicted"/>
<dbReference type="InParanoid" id="A0A2K2D1C5"/>
<gene>
    <name evidence="2" type="ORF">BRADI_3g35625v3</name>
</gene>
<evidence type="ECO:0000313" key="4">
    <source>
        <dbReference type="Proteomes" id="UP000008810"/>
    </source>
</evidence>
<keyword evidence="4" id="KW-1185">Reference proteome</keyword>
<evidence type="ECO:0000259" key="1">
    <source>
        <dbReference type="PROSITE" id="PS52045"/>
    </source>
</evidence>
<dbReference type="EMBL" id="CM000882">
    <property type="protein sequence ID" value="PNT68079.1"/>
    <property type="molecule type" value="Genomic_DNA"/>
</dbReference>
<dbReference type="STRING" id="15368.A0A2K2D1C5"/>
<dbReference type="AlphaFoldDB" id="A0A2K2D1C5"/>
<feature type="domain" description="Neprosin PEP catalytic" evidence="1">
    <location>
        <begin position="51"/>
        <end position="301"/>
    </location>
</feature>
<reference evidence="2 3" key="1">
    <citation type="journal article" date="2010" name="Nature">
        <title>Genome sequencing and analysis of the model grass Brachypodium distachyon.</title>
        <authorList>
            <consortium name="International Brachypodium Initiative"/>
        </authorList>
    </citation>
    <scope>NUCLEOTIDE SEQUENCE [LARGE SCALE GENOMIC DNA]</scope>
    <source>
        <strain evidence="2 3">Bd21</strain>
    </source>
</reference>